<evidence type="ECO:0000256" key="3">
    <source>
        <dbReference type="ARBA" id="ARBA00023054"/>
    </source>
</evidence>
<evidence type="ECO:0000256" key="7">
    <source>
        <dbReference type="SAM" id="MobiDB-lite"/>
    </source>
</evidence>
<protein>
    <submittedName>
        <fullName evidence="9">Transcriptional repressor p66-alpha-like</fullName>
    </submittedName>
</protein>
<keyword evidence="5" id="KW-0539">Nucleus</keyword>
<evidence type="ECO:0000313" key="10">
    <source>
        <dbReference type="Proteomes" id="UP000472270"/>
    </source>
</evidence>
<organism evidence="9 10">
    <name type="scientific">Sinocyclocheilus rhinocerous</name>
    <dbReference type="NCBI Taxonomy" id="307959"/>
    <lineage>
        <taxon>Eukaryota</taxon>
        <taxon>Metazoa</taxon>
        <taxon>Chordata</taxon>
        <taxon>Craniata</taxon>
        <taxon>Vertebrata</taxon>
        <taxon>Euteleostomi</taxon>
        <taxon>Actinopterygii</taxon>
        <taxon>Neopterygii</taxon>
        <taxon>Teleostei</taxon>
        <taxon>Ostariophysi</taxon>
        <taxon>Cypriniformes</taxon>
        <taxon>Cyprinidae</taxon>
        <taxon>Cyprininae</taxon>
        <taxon>Sinocyclocheilus</taxon>
    </lineage>
</organism>
<evidence type="ECO:0000256" key="2">
    <source>
        <dbReference type="ARBA" id="ARBA00023015"/>
    </source>
</evidence>
<keyword evidence="3" id="KW-0175">Coiled coil</keyword>
<evidence type="ECO:0000256" key="5">
    <source>
        <dbReference type="ARBA" id="ARBA00023242"/>
    </source>
</evidence>
<feature type="domain" description="GATA-type" evidence="8">
    <location>
        <begin position="364"/>
        <end position="388"/>
    </location>
</feature>
<keyword evidence="6" id="KW-0863">Zinc-finger</keyword>
<evidence type="ECO:0000256" key="6">
    <source>
        <dbReference type="PROSITE-ProRule" id="PRU00094"/>
    </source>
</evidence>
<dbReference type="GO" id="GO:0016581">
    <property type="term" value="C:NuRD complex"/>
    <property type="evidence" value="ECO:0007669"/>
    <property type="project" value="TreeGrafter"/>
</dbReference>
<dbReference type="Pfam" id="PF00320">
    <property type="entry name" value="GATA"/>
    <property type="match status" value="1"/>
</dbReference>
<dbReference type="PROSITE" id="PS50114">
    <property type="entry name" value="GATA_ZN_FINGER_2"/>
    <property type="match status" value="1"/>
</dbReference>
<keyword evidence="4" id="KW-0804">Transcription</keyword>
<dbReference type="Pfam" id="PF16563">
    <property type="entry name" value="P66_CC"/>
    <property type="match status" value="1"/>
</dbReference>
<evidence type="ECO:0000256" key="1">
    <source>
        <dbReference type="ARBA" id="ARBA00004123"/>
    </source>
</evidence>
<dbReference type="InterPro" id="IPR040386">
    <property type="entry name" value="P66"/>
</dbReference>
<keyword evidence="6" id="KW-0862">Zinc</keyword>
<keyword evidence="10" id="KW-1185">Reference proteome</keyword>
<dbReference type="PANTHER" id="PTHR13455">
    <property type="entry name" value="TRANSCRIPTIONAL REPRESSOR P66-RELATED"/>
    <property type="match status" value="1"/>
</dbReference>
<gene>
    <name evidence="9" type="primary">LOC107729618</name>
</gene>
<evidence type="ECO:0000256" key="4">
    <source>
        <dbReference type="ARBA" id="ARBA00023163"/>
    </source>
</evidence>
<reference evidence="9" key="1">
    <citation type="submission" date="2025-08" db="UniProtKB">
        <authorList>
            <consortium name="Ensembl"/>
        </authorList>
    </citation>
    <scope>IDENTIFICATION</scope>
</reference>
<comment type="subcellular location">
    <subcellularLocation>
        <location evidence="1">Nucleus</location>
    </subcellularLocation>
</comment>
<feature type="region of interest" description="Disordered" evidence="7">
    <location>
        <begin position="1"/>
        <end position="23"/>
    </location>
</feature>
<dbReference type="Proteomes" id="UP000472270">
    <property type="component" value="Unassembled WGS sequence"/>
</dbReference>
<dbReference type="Gene3D" id="6.10.250.1650">
    <property type="match status" value="1"/>
</dbReference>
<evidence type="ECO:0000313" key="9">
    <source>
        <dbReference type="Ensembl" id="ENSSRHP00000025113.1"/>
    </source>
</evidence>
<feature type="compositionally biased region" description="Basic and acidic residues" evidence="7">
    <location>
        <begin position="14"/>
        <end position="23"/>
    </location>
</feature>
<reference evidence="9" key="2">
    <citation type="submission" date="2025-09" db="UniProtKB">
        <authorList>
            <consortium name="Ensembl"/>
        </authorList>
    </citation>
    <scope>IDENTIFICATION</scope>
</reference>
<sequence length="568" mass="61377">MSEDTVRQTRSQKRALERDSQAADVKRLKLDGVERSRSETAAAVQDSSILKATIKVELQTGDEPMDTSNTAMKREASSPSPEDVIVLSDEAPSPPVNGGNHVKELDTDLLMRSSPKERERVIKQLKEELRLEEAKLILLKKLRQSHKHKDKSAQKVQTHSASNCRISCDVISARASGMVIPPPLVRGAQLSKHGLAGAQIILPPLVRGAQSISVSPQQISVLRQQQNSSGPPPLLLAPRATLSSVSGQKIIQPGLIRMTSISSTGLLLSISQAAGSKLKSGSNASPSPDSRQAAKLALRKQLEKTLLEIPPPKPSSPQLTFVPSAASNQFIYLLGLEEVVQNLLESLGRGADQSNIATPPPSCCSQCQTDFTCRWRRDEGGAVMCEQCMSSNQKKLLKAEHTNRLKAAFVKALQQEREIDQRVLQQATPPASSSSAHGMKADQVKVRSSSVQQTQGRLGPSVSRHAAAVRQVRGLCVVQVSRAVPHSFSSSSQLQNAVAAAALVSRPGKHAERQGSKVSSSVRKRSVTMAYVNPSLSVQKPSAVERHREFLLGMIASRSVSQTTNTWK</sequence>
<dbReference type="InterPro" id="IPR032346">
    <property type="entry name" value="P66_CC"/>
</dbReference>
<feature type="region of interest" description="Disordered" evidence="7">
    <location>
        <begin position="59"/>
        <end position="81"/>
    </location>
</feature>
<dbReference type="Ensembl" id="ENSSRHT00000025870.1">
    <property type="protein sequence ID" value="ENSSRHP00000025113.1"/>
    <property type="gene ID" value="ENSSRHG00000013146.1"/>
</dbReference>
<evidence type="ECO:0000259" key="8">
    <source>
        <dbReference type="PROSITE" id="PS50114"/>
    </source>
</evidence>
<keyword evidence="2" id="KW-0805">Transcription regulation</keyword>
<keyword evidence="6" id="KW-0479">Metal-binding</keyword>
<accession>A0A673HHF9</accession>
<dbReference type="GO" id="GO:0043565">
    <property type="term" value="F:sequence-specific DNA binding"/>
    <property type="evidence" value="ECO:0007669"/>
    <property type="project" value="InterPro"/>
</dbReference>
<feature type="region of interest" description="Disordered" evidence="7">
    <location>
        <begin position="426"/>
        <end position="445"/>
    </location>
</feature>
<dbReference type="GO" id="GO:0000122">
    <property type="term" value="P:negative regulation of transcription by RNA polymerase II"/>
    <property type="evidence" value="ECO:0007669"/>
    <property type="project" value="InterPro"/>
</dbReference>
<dbReference type="PANTHER" id="PTHR13455:SF3">
    <property type="entry name" value="TRANSCRIPTIONAL REPRESSOR P66-ALPHA"/>
    <property type="match status" value="1"/>
</dbReference>
<proteinExistence type="predicted"/>
<dbReference type="GO" id="GO:0008270">
    <property type="term" value="F:zinc ion binding"/>
    <property type="evidence" value="ECO:0007669"/>
    <property type="project" value="UniProtKB-KW"/>
</dbReference>
<name>A0A673HHF9_9TELE</name>
<dbReference type="AlphaFoldDB" id="A0A673HHF9"/>
<dbReference type="InterPro" id="IPR000679">
    <property type="entry name" value="Znf_GATA"/>
</dbReference>